<evidence type="ECO:0000259" key="9">
    <source>
        <dbReference type="PROSITE" id="PS51464"/>
    </source>
</evidence>
<feature type="site" description="Catalytically relevant" evidence="6">
    <location>
        <position position="221"/>
    </location>
</feature>
<feature type="site" description="Catalytically relevant" evidence="6">
    <location>
        <position position="180"/>
    </location>
</feature>
<dbReference type="FunFam" id="3.40.50.10490:FF:000011">
    <property type="entry name" value="Arabinose 5-phosphate isomerase"/>
    <property type="match status" value="1"/>
</dbReference>
<feature type="domain" description="CBS" evidence="8">
    <location>
        <begin position="237"/>
        <end position="300"/>
    </location>
</feature>
<dbReference type="PIRSF" id="PIRSF004692">
    <property type="entry name" value="KdsD_KpsF"/>
    <property type="match status" value="1"/>
</dbReference>
<dbReference type="PANTHER" id="PTHR42745">
    <property type="match status" value="1"/>
</dbReference>
<dbReference type="AlphaFoldDB" id="A0AA41YZX4"/>
<dbReference type="CDD" id="cd05014">
    <property type="entry name" value="SIS_Kpsf"/>
    <property type="match status" value="1"/>
</dbReference>
<keyword evidence="5" id="KW-0479">Metal-binding</keyword>
<name>A0AA41YZX4_9HYPH</name>
<evidence type="ECO:0000313" key="10">
    <source>
        <dbReference type="EMBL" id="MCW6506762.1"/>
    </source>
</evidence>
<organism evidence="10 11">
    <name type="scientific">Lichenifustis flavocetrariae</name>
    <dbReference type="NCBI Taxonomy" id="2949735"/>
    <lineage>
        <taxon>Bacteria</taxon>
        <taxon>Pseudomonadati</taxon>
        <taxon>Pseudomonadota</taxon>
        <taxon>Alphaproteobacteria</taxon>
        <taxon>Hyphomicrobiales</taxon>
        <taxon>Lichenihabitantaceae</taxon>
        <taxon>Lichenifustis</taxon>
    </lineage>
</organism>
<dbReference type="NCBIfam" id="TIGR00393">
    <property type="entry name" value="kpsF"/>
    <property type="match status" value="1"/>
</dbReference>
<dbReference type="SUPFAM" id="SSF54631">
    <property type="entry name" value="CBS-domain pair"/>
    <property type="match status" value="1"/>
</dbReference>
<keyword evidence="3 7" id="KW-0129">CBS domain</keyword>
<evidence type="ECO:0000256" key="2">
    <source>
        <dbReference type="ARBA" id="ARBA00022737"/>
    </source>
</evidence>
<dbReference type="Gene3D" id="3.10.580.10">
    <property type="entry name" value="CBS-domain"/>
    <property type="match status" value="1"/>
</dbReference>
<feature type="binding site" evidence="5">
    <location>
        <position position="110"/>
    </location>
    <ligand>
        <name>Zn(2+)</name>
        <dbReference type="ChEBI" id="CHEBI:29105"/>
    </ligand>
</feature>
<dbReference type="PROSITE" id="PS51464">
    <property type="entry name" value="SIS"/>
    <property type="match status" value="1"/>
</dbReference>
<sequence length="354" mass="37159">MAEVLRIMGGLNVVGSSAWVEPAMAAPQQGVAPGSTQASALRALEVELRGLTTLRAAVAGDLGQAVAKAVDLILEARGRVIVTGIGKSGHIGRKLAATFASTGTASMFIHPTEASHGDLGMVTRDDIVFALSWSGETVELRDIVHYAGRYRIPLLAMTAAPSSALARAATVALVMPKTDEACPHNLAPTTSTLMQLALGDAIAIALLERRGFTPSHFRQFHPGGKLGAALLKVSSVMRAGDRIPIVLPGADMKDVLMTMSSGRLGCALIVEADRLQGIITDGDLRRHIDNDLLRRQPREIMTPAPRSVHPDMLASAALDLMNGGSRPISVLPVLDGDQIVGILHMHDLVAAGLS</sequence>
<feature type="domain" description="SIS" evidence="9">
    <location>
        <begin position="69"/>
        <end position="212"/>
    </location>
</feature>
<dbReference type="Proteomes" id="UP001165667">
    <property type="component" value="Unassembled WGS sequence"/>
</dbReference>
<dbReference type="Gene3D" id="3.40.50.10490">
    <property type="entry name" value="Glucose-6-phosphate isomerase like protein, domain 1"/>
    <property type="match status" value="1"/>
</dbReference>
<dbReference type="GO" id="GO:0005975">
    <property type="term" value="P:carbohydrate metabolic process"/>
    <property type="evidence" value="ECO:0007669"/>
    <property type="project" value="InterPro"/>
</dbReference>
<dbReference type="PROSITE" id="PS51371">
    <property type="entry name" value="CBS"/>
    <property type="match status" value="2"/>
</dbReference>
<feature type="domain" description="CBS" evidence="8">
    <location>
        <begin position="301"/>
        <end position="354"/>
    </location>
</feature>
<dbReference type="PANTHER" id="PTHR42745:SF1">
    <property type="entry name" value="ARABINOSE 5-PHOSPHATE ISOMERASE KDSD"/>
    <property type="match status" value="1"/>
</dbReference>
<dbReference type="InterPro" id="IPR000644">
    <property type="entry name" value="CBS_dom"/>
</dbReference>
<comment type="caution">
    <text evidence="10">The sequence shown here is derived from an EMBL/GenBank/DDBJ whole genome shotgun (WGS) entry which is preliminary data.</text>
</comment>
<dbReference type="InterPro" id="IPR001347">
    <property type="entry name" value="SIS_dom"/>
</dbReference>
<dbReference type="InterPro" id="IPR046348">
    <property type="entry name" value="SIS_dom_sf"/>
</dbReference>
<dbReference type="GO" id="GO:0046872">
    <property type="term" value="F:metal ion binding"/>
    <property type="evidence" value="ECO:0007669"/>
    <property type="project" value="UniProtKB-KW"/>
</dbReference>
<dbReference type="InterPro" id="IPR046342">
    <property type="entry name" value="CBS_dom_sf"/>
</dbReference>
<comment type="similarity">
    <text evidence="1 4">Belongs to the SIS family. GutQ/KpsF subfamily.</text>
</comment>
<dbReference type="Pfam" id="PF01380">
    <property type="entry name" value="SIS"/>
    <property type="match status" value="1"/>
</dbReference>
<gene>
    <name evidence="10" type="ORF">M8523_01855</name>
</gene>
<evidence type="ECO:0000256" key="3">
    <source>
        <dbReference type="ARBA" id="ARBA00023122"/>
    </source>
</evidence>
<dbReference type="Pfam" id="PF00571">
    <property type="entry name" value="CBS"/>
    <property type="match status" value="2"/>
</dbReference>
<reference evidence="10" key="1">
    <citation type="submission" date="2022-05" db="EMBL/GenBank/DDBJ databases">
        <authorList>
            <person name="Pankratov T."/>
        </authorList>
    </citation>
    <scope>NUCLEOTIDE SEQUENCE</scope>
    <source>
        <strain evidence="10">BP6-180914</strain>
    </source>
</reference>
<feature type="site" description="Catalytically relevant" evidence="6">
    <location>
        <position position="139"/>
    </location>
</feature>
<keyword evidence="11" id="KW-1185">Reference proteome</keyword>
<feature type="site" description="Catalytically relevant" evidence="6">
    <location>
        <position position="87"/>
    </location>
</feature>
<keyword evidence="2" id="KW-0677">Repeat</keyword>
<dbReference type="GO" id="GO:1901135">
    <property type="term" value="P:carbohydrate derivative metabolic process"/>
    <property type="evidence" value="ECO:0007669"/>
    <property type="project" value="InterPro"/>
</dbReference>
<evidence type="ECO:0000256" key="4">
    <source>
        <dbReference type="PIRNR" id="PIRNR004692"/>
    </source>
</evidence>
<protein>
    <submittedName>
        <fullName evidence="10">KpsF/GutQ family sugar-phosphate isomerase</fullName>
    </submittedName>
</protein>
<dbReference type="InterPro" id="IPR050986">
    <property type="entry name" value="GutQ/KpsF_isomerases"/>
</dbReference>
<evidence type="ECO:0000256" key="1">
    <source>
        <dbReference type="ARBA" id="ARBA00008165"/>
    </source>
</evidence>
<proteinExistence type="inferred from homology"/>
<evidence type="ECO:0000256" key="7">
    <source>
        <dbReference type="PROSITE-ProRule" id="PRU00703"/>
    </source>
</evidence>
<dbReference type="EMBL" id="JAMOIM010000001">
    <property type="protein sequence ID" value="MCW6506762.1"/>
    <property type="molecule type" value="Genomic_DNA"/>
</dbReference>
<dbReference type="CDD" id="cd04604">
    <property type="entry name" value="CBS_pair_SIS_assoc"/>
    <property type="match status" value="1"/>
</dbReference>
<evidence type="ECO:0000259" key="8">
    <source>
        <dbReference type="PROSITE" id="PS51371"/>
    </source>
</evidence>
<dbReference type="SMART" id="SM00116">
    <property type="entry name" value="CBS"/>
    <property type="match status" value="2"/>
</dbReference>
<accession>A0AA41YZX4</accession>
<evidence type="ECO:0000256" key="5">
    <source>
        <dbReference type="PIRSR" id="PIRSR004692-2"/>
    </source>
</evidence>
<dbReference type="GO" id="GO:0097367">
    <property type="term" value="F:carbohydrate derivative binding"/>
    <property type="evidence" value="ECO:0007669"/>
    <property type="project" value="InterPro"/>
</dbReference>
<dbReference type="InterPro" id="IPR004800">
    <property type="entry name" value="KdsD/KpsF-type"/>
</dbReference>
<evidence type="ECO:0000313" key="11">
    <source>
        <dbReference type="Proteomes" id="UP001165667"/>
    </source>
</evidence>
<keyword evidence="5" id="KW-0862">Zinc</keyword>
<dbReference type="InterPro" id="IPR035474">
    <property type="entry name" value="SIS_Kpsf"/>
</dbReference>
<dbReference type="SUPFAM" id="SSF53697">
    <property type="entry name" value="SIS domain"/>
    <property type="match status" value="1"/>
</dbReference>
<evidence type="ECO:0000256" key="6">
    <source>
        <dbReference type="PIRSR" id="PIRSR004692-3"/>
    </source>
</evidence>
<dbReference type="GO" id="GO:0019146">
    <property type="term" value="F:arabinose-5-phosphate isomerase activity"/>
    <property type="evidence" value="ECO:0007669"/>
    <property type="project" value="UniProtKB-ARBA"/>
</dbReference>
<keyword evidence="10" id="KW-0413">Isomerase</keyword>